<dbReference type="EMBL" id="JANGBO010000012">
    <property type="protein sequence ID" value="MCQ5062344.1"/>
    <property type="molecule type" value="Genomic_DNA"/>
</dbReference>
<protein>
    <submittedName>
        <fullName evidence="2">Ig-like domain-containing protein</fullName>
    </submittedName>
</protein>
<evidence type="ECO:0000313" key="3">
    <source>
        <dbReference type="Proteomes" id="UP001204814"/>
    </source>
</evidence>
<dbReference type="SMART" id="SM00728">
    <property type="entry name" value="ChW"/>
    <property type="match status" value="6"/>
</dbReference>
<dbReference type="SMART" id="SM00635">
    <property type="entry name" value="BID_2"/>
    <property type="match status" value="2"/>
</dbReference>
<feature type="domain" description="BIG2" evidence="1">
    <location>
        <begin position="16"/>
        <end position="93"/>
    </location>
</feature>
<dbReference type="Gene3D" id="2.60.40.1080">
    <property type="match status" value="2"/>
</dbReference>
<feature type="domain" description="BIG2" evidence="1">
    <location>
        <begin position="99"/>
        <end position="177"/>
    </location>
</feature>
<dbReference type="Pfam" id="PF02368">
    <property type="entry name" value="Big_2"/>
    <property type="match status" value="2"/>
</dbReference>
<comment type="caution">
    <text evidence="2">The sequence shown here is derived from an EMBL/GenBank/DDBJ whole genome shotgun (WGS) entry which is preliminary data.</text>
</comment>
<gene>
    <name evidence="2" type="ORF">NE542_11010</name>
</gene>
<dbReference type="Pfam" id="PF07538">
    <property type="entry name" value="ChW"/>
    <property type="match status" value="6"/>
</dbReference>
<dbReference type="InterPro" id="IPR003343">
    <property type="entry name" value="Big_2"/>
</dbReference>
<dbReference type="SUPFAM" id="SSF49373">
    <property type="entry name" value="Invasin/intimin cell-adhesion fragments"/>
    <property type="match status" value="2"/>
</dbReference>
<proteinExistence type="predicted"/>
<evidence type="ECO:0000259" key="1">
    <source>
        <dbReference type="SMART" id="SM00635"/>
    </source>
</evidence>
<dbReference type="InterPro" id="IPR008964">
    <property type="entry name" value="Invasin/intimin_cell_adhesion"/>
</dbReference>
<feature type="non-terminal residue" evidence="2">
    <location>
        <position position="1"/>
    </location>
</feature>
<reference evidence="2" key="1">
    <citation type="submission" date="2022-06" db="EMBL/GenBank/DDBJ databases">
        <title>Isolation of gut microbiota from human fecal samples.</title>
        <authorList>
            <person name="Pamer E.G."/>
            <person name="Barat B."/>
            <person name="Waligurski E."/>
            <person name="Medina S."/>
            <person name="Paddock L."/>
            <person name="Mostad J."/>
        </authorList>
    </citation>
    <scope>NUCLEOTIDE SEQUENCE</scope>
    <source>
        <strain evidence="2">DFI.6.24</strain>
    </source>
</reference>
<organism evidence="2 3">
    <name type="scientific">Faecalibacillus intestinalis</name>
    <dbReference type="NCBI Taxonomy" id="1982626"/>
    <lineage>
        <taxon>Bacteria</taxon>
        <taxon>Bacillati</taxon>
        <taxon>Bacillota</taxon>
        <taxon>Erysipelotrichia</taxon>
        <taxon>Erysipelotrichales</taxon>
        <taxon>Coprobacillaceae</taxon>
        <taxon>Faecalibacillus</taxon>
    </lineage>
</organism>
<dbReference type="Proteomes" id="UP001204814">
    <property type="component" value="Unassembled WGS sequence"/>
</dbReference>
<dbReference type="AlphaFoldDB" id="A0AAP2XNA1"/>
<name>A0AAP2XNA1_9FIRM</name>
<dbReference type="InterPro" id="IPR006637">
    <property type="entry name" value="ChW"/>
</dbReference>
<accession>A0AAP2XNA1</accession>
<dbReference type="RefSeq" id="WP_227398528.1">
    <property type="nucleotide sequence ID" value="NZ_JAJDLC010000017.1"/>
</dbReference>
<evidence type="ECO:0000313" key="2">
    <source>
        <dbReference type="EMBL" id="MCQ5062344.1"/>
    </source>
</evidence>
<sequence length="485" mass="52734">SQNGKEASCEVKVTSKIESISLNKSNITLSKGTSETLKATINPSDTTDDKTLKWTSSNPNIATVDNTGKVTAVGGGTATITVKSQNGKEASCEVKVTSKIESISLNKSNITLSKGTSETLKATINPSDATDDKTLTWKSEDENIAKVDGNGKVTGVGTGTTNITVITSNGKSAACKVTVVRQTPSVNYSTHVQDIGWQGYVKDGSTAGTTGQSKRLEAIRIKLSNNTSYNGTIQYQTHIQDIGWQGWKMNDEMSGTSGQSKRLEAIRIKLTDELAENYDIYYRVHAQSFGWLGWAKNGESAGTAGYSYRLEAIEVKLVEKDGKAPGSTERPYIQRYVSYQTHVQDIGWQGIKYDGEEAGTSGQSKRLEAINISLSNPLYSGSIEYQTHVQDIGWQGWKANGQMAGTSGQSKRLEAIRIKLTGEMAKQYDIYYRVHSQEFGWLGWAKNGESAGTEGYSYRLEAIQIQLVKKGGSAPGSTSNCFYKR</sequence>